<dbReference type="EMBL" id="JAVXUP010000283">
    <property type="protein sequence ID" value="KAK3032051.1"/>
    <property type="molecule type" value="Genomic_DNA"/>
</dbReference>
<dbReference type="PANTHER" id="PTHR32278:SF111">
    <property type="entry name" value="F-BOX PROTEIN PP2-B12-RELATED"/>
    <property type="match status" value="1"/>
</dbReference>
<name>A0AA88WQ94_9ASTE</name>
<dbReference type="Proteomes" id="UP001188597">
    <property type="component" value="Unassembled WGS sequence"/>
</dbReference>
<gene>
    <name evidence="1" type="ORF">RJ639_035488</name>
</gene>
<reference evidence="1" key="1">
    <citation type="submission" date="2022-12" db="EMBL/GenBank/DDBJ databases">
        <title>Draft genome assemblies for two species of Escallonia (Escalloniales).</title>
        <authorList>
            <person name="Chanderbali A."/>
            <person name="Dervinis C."/>
            <person name="Anghel I."/>
            <person name="Soltis D."/>
            <person name="Soltis P."/>
            <person name="Zapata F."/>
        </authorList>
    </citation>
    <scope>NUCLEOTIDE SEQUENCE</scope>
    <source>
        <strain evidence="1">UCBG64.0493</strain>
        <tissue evidence="1">Leaf</tissue>
    </source>
</reference>
<evidence type="ECO:0000313" key="1">
    <source>
        <dbReference type="EMBL" id="KAK3032051.1"/>
    </source>
</evidence>
<proteinExistence type="predicted"/>
<accession>A0AA88WQ94</accession>
<dbReference type="PANTHER" id="PTHR32278">
    <property type="entry name" value="F-BOX DOMAIN-CONTAINING PROTEIN"/>
    <property type="match status" value="1"/>
</dbReference>
<dbReference type="Pfam" id="PF14299">
    <property type="entry name" value="PP2"/>
    <property type="match status" value="1"/>
</dbReference>
<dbReference type="InterPro" id="IPR025886">
    <property type="entry name" value="PP2-like"/>
</dbReference>
<organism evidence="1 2">
    <name type="scientific">Escallonia herrerae</name>
    <dbReference type="NCBI Taxonomy" id="1293975"/>
    <lineage>
        <taxon>Eukaryota</taxon>
        <taxon>Viridiplantae</taxon>
        <taxon>Streptophyta</taxon>
        <taxon>Embryophyta</taxon>
        <taxon>Tracheophyta</taxon>
        <taxon>Spermatophyta</taxon>
        <taxon>Magnoliopsida</taxon>
        <taxon>eudicotyledons</taxon>
        <taxon>Gunneridae</taxon>
        <taxon>Pentapetalae</taxon>
        <taxon>asterids</taxon>
        <taxon>campanulids</taxon>
        <taxon>Escalloniales</taxon>
        <taxon>Escalloniaceae</taxon>
        <taxon>Escallonia</taxon>
    </lineage>
</organism>
<protein>
    <submittedName>
        <fullName evidence="1">Uncharacterized protein</fullName>
    </submittedName>
</protein>
<comment type="caution">
    <text evidence="1">The sequence shown here is derived from an EMBL/GenBank/DDBJ whole genome shotgun (WGS) entry which is preliminary data.</text>
</comment>
<keyword evidence="2" id="KW-1185">Reference proteome</keyword>
<dbReference type="AlphaFoldDB" id="A0AA88WQ94"/>
<sequence>MVKFTKLGTVGEEILNKGFQCEDDSMPALLLNGNEDHKSTLLRTGLNGFGTGGPNARLAPKPSDVPSLKDHGSFGDKSELITFDGEELVTRDVELAWTAVRMRGSEIFVASLARDFKFLSFFALVKVGVEEFVGGWAFVQTGSYTWARVKREEGFQRSYYKDLYAGCQQYSKKGVVDGSSCTLSSAASQKLEAIWCMNFGSQFGGLEEAAVYPLTWRRHLQNLLSFACSVCFAYTMKKYFAFEWGSNADFWTWTAHPDPRFYSKVAHLVRVNLLDIQGKLRTDELFANTTYGVFLVFKLAQWHSGLESATATVTNGRVYDEASCTVYLTFGRERRNWNQEVPRIRDNEWMEVKMGEFNTGEGFDREVVARLMQHSDFEKSGLIVLGIEFQPLD</sequence>
<evidence type="ECO:0000313" key="2">
    <source>
        <dbReference type="Proteomes" id="UP001188597"/>
    </source>
</evidence>